<reference evidence="1 2" key="1">
    <citation type="submission" date="2020-08" db="EMBL/GenBank/DDBJ databases">
        <title>Genomic Encyclopedia of Type Strains, Phase IV (KMG-IV): sequencing the most valuable type-strain genomes for metagenomic binning, comparative biology and taxonomic classification.</title>
        <authorList>
            <person name="Goeker M."/>
        </authorList>
    </citation>
    <scope>NUCLEOTIDE SEQUENCE [LARGE SCALE GENOMIC DNA]</scope>
    <source>
        <strain evidence="1 2">DSM 27026</strain>
    </source>
</reference>
<gene>
    <name evidence="1" type="ORF">HNP71_002616</name>
</gene>
<proteinExistence type="predicted"/>
<name>A0A840VEZ5_9PROT</name>
<keyword evidence="2" id="KW-1185">Reference proteome</keyword>
<dbReference type="EMBL" id="JACHFJ010000015">
    <property type="protein sequence ID" value="MBB5374344.1"/>
    <property type="molecule type" value="Genomic_DNA"/>
</dbReference>
<organism evidence="1 2">
    <name type="scientific">Acidocella aromatica</name>
    <dbReference type="NCBI Taxonomy" id="1303579"/>
    <lineage>
        <taxon>Bacteria</taxon>
        <taxon>Pseudomonadati</taxon>
        <taxon>Pseudomonadota</taxon>
        <taxon>Alphaproteobacteria</taxon>
        <taxon>Acetobacterales</taxon>
        <taxon>Acidocellaceae</taxon>
        <taxon>Acidocella</taxon>
    </lineage>
</organism>
<evidence type="ECO:0000313" key="2">
    <source>
        <dbReference type="Proteomes" id="UP000553706"/>
    </source>
</evidence>
<dbReference type="AlphaFoldDB" id="A0A840VEZ5"/>
<dbReference type="RefSeq" id="WP_183267366.1">
    <property type="nucleotide sequence ID" value="NZ_JACHFJ010000015.1"/>
</dbReference>
<dbReference type="Proteomes" id="UP000553706">
    <property type="component" value="Unassembled WGS sequence"/>
</dbReference>
<sequence length="134" mass="13492">MSLPPAVIVHGLPDIRAAMACGHPVTLLSTPGAALYAGGLWWRELLAAAAYTGPALLDCGPAPGRAWEALKLGLPGVVLAPCPAWSQVAEYAAAQGALLLSAPPPALDLSTPGAPRHIAAWLTGSFLPPAPPAP</sequence>
<accession>A0A840VEZ5</accession>
<protein>
    <submittedName>
        <fullName evidence="1">Uncharacterized protein</fullName>
    </submittedName>
</protein>
<comment type="caution">
    <text evidence="1">The sequence shown here is derived from an EMBL/GenBank/DDBJ whole genome shotgun (WGS) entry which is preliminary data.</text>
</comment>
<evidence type="ECO:0000313" key="1">
    <source>
        <dbReference type="EMBL" id="MBB5374344.1"/>
    </source>
</evidence>